<feature type="domain" description="HD/PDEase" evidence="1">
    <location>
        <begin position="77"/>
        <end position="192"/>
    </location>
</feature>
<dbReference type="STRING" id="933388.S8BB31"/>
<protein>
    <recommendedName>
        <fullName evidence="1">HD/PDEase domain-containing protein</fullName>
    </recommendedName>
</protein>
<dbReference type="HOGENOM" id="CLU_056050_0_0_1"/>
<dbReference type="Gene3D" id="1.10.3210.10">
    <property type="entry name" value="Hypothetical protein af1432"/>
    <property type="match status" value="1"/>
</dbReference>
<name>S8BB31_PENO1</name>
<evidence type="ECO:0000259" key="1">
    <source>
        <dbReference type="SMART" id="SM00471"/>
    </source>
</evidence>
<dbReference type="PhylomeDB" id="S8BB31"/>
<dbReference type="OrthoDB" id="9991235at2759"/>
<dbReference type="AlphaFoldDB" id="S8BB31"/>
<evidence type="ECO:0000313" key="3">
    <source>
        <dbReference type="Proteomes" id="UP000019376"/>
    </source>
</evidence>
<dbReference type="Proteomes" id="UP000019376">
    <property type="component" value="Unassembled WGS sequence"/>
</dbReference>
<dbReference type="GO" id="GO:0006203">
    <property type="term" value="P:dGTP catabolic process"/>
    <property type="evidence" value="ECO:0007669"/>
    <property type="project" value="TreeGrafter"/>
</dbReference>
<proteinExistence type="predicted"/>
<organism evidence="2 3">
    <name type="scientific">Penicillium oxalicum (strain 114-2 / CGMCC 5302)</name>
    <name type="common">Penicillium decumbens</name>
    <dbReference type="NCBI Taxonomy" id="933388"/>
    <lineage>
        <taxon>Eukaryota</taxon>
        <taxon>Fungi</taxon>
        <taxon>Dikarya</taxon>
        <taxon>Ascomycota</taxon>
        <taxon>Pezizomycotina</taxon>
        <taxon>Eurotiomycetes</taxon>
        <taxon>Eurotiomycetidae</taxon>
        <taxon>Eurotiales</taxon>
        <taxon>Aspergillaceae</taxon>
        <taxon>Penicillium</taxon>
    </lineage>
</organism>
<dbReference type="GO" id="GO:0005634">
    <property type="term" value="C:nucleus"/>
    <property type="evidence" value="ECO:0007669"/>
    <property type="project" value="TreeGrafter"/>
</dbReference>
<gene>
    <name evidence="2" type="ORF">PDE_07026</name>
</gene>
<dbReference type="PANTHER" id="PTHR11373:SF4">
    <property type="entry name" value="DEOXYNUCLEOSIDE TRIPHOSPHATE TRIPHOSPHOHYDROLASE SAMHD1"/>
    <property type="match status" value="1"/>
</dbReference>
<accession>S8BB31</accession>
<reference evidence="2 3" key="1">
    <citation type="journal article" date="2013" name="PLoS ONE">
        <title>Genomic and secretomic analyses reveal unique features of the lignocellulolytic enzyme system of Penicillium decumbens.</title>
        <authorList>
            <person name="Liu G."/>
            <person name="Zhang L."/>
            <person name="Wei X."/>
            <person name="Zou G."/>
            <person name="Qin Y."/>
            <person name="Ma L."/>
            <person name="Li J."/>
            <person name="Zheng H."/>
            <person name="Wang S."/>
            <person name="Wang C."/>
            <person name="Xun L."/>
            <person name="Zhao G.-P."/>
            <person name="Zhou Z."/>
            <person name="Qu Y."/>
        </authorList>
    </citation>
    <scope>NUCLEOTIDE SEQUENCE [LARGE SCALE GENOMIC DNA]</scope>
    <source>
        <strain evidence="3">114-2 / CGMCC 5302</strain>
    </source>
</reference>
<dbReference type="InterPro" id="IPR050135">
    <property type="entry name" value="dGTPase-like"/>
</dbReference>
<dbReference type="EMBL" id="KB644414">
    <property type="protein sequence ID" value="EPS32067.1"/>
    <property type="molecule type" value="Genomic_DNA"/>
</dbReference>
<dbReference type="Pfam" id="PF01966">
    <property type="entry name" value="HD"/>
    <property type="match status" value="1"/>
</dbReference>
<dbReference type="SUPFAM" id="SSF109604">
    <property type="entry name" value="HD-domain/PDEase-like"/>
    <property type="match status" value="1"/>
</dbReference>
<dbReference type="PANTHER" id="PTHR11373">
    <property type="entry name" value="DEOXYNUCLEOSIDE TRIPHOSPHATE TRIPHOSPHOHYDROLASE"/>
    <property type="match status" value="1"/>
</dbReference>
<sequence>MLSRGRHRFCTIASQLDTGFFQKFQSVEPHQVIIQDKIYGEHTITEPVLIELLQSPELCRLKGIRQSGVTALLGFGPKVTRLEHSVGAFLLTRKVGASVEEQIAALLHDISHTSLSHVVDYALSKPGEESYHEVHKSRYLKTTQLPQILTRHGFSDLRALNEELFPLVEQPSPHLCADRLDYSLRDLLAFGHLSLEKVQRIFHSLSAVPDSTSSPHRLLVLDDPHLALSLARAYLATDRGVWSNRAHASIYRRTGRVIKELVESDRVKEDSLWTLSDVDFWSLLRRQATPELLGELDRLETEGLPDENELRLPRQTKIRTLDPDIYPNALNTGGPVPLSTVLPEWAAERQRYIAERESTRE</sequence>
<dbReference type="SMART" id="SM00471">
    <property type="entry name" value="HDc"/>
    <property type="match status" value="1"/>
</dbReference>
<dbReference type="eggNOG" id="ENOG502RY2F">
    <property type="taxonomic scope" value="Eukaryota"/>
</dbReference>
<keyword evidence="3" id="KW-1185">Reference proteome</keyword>
<dbReference type="InterPro" id="IPR003607">
    <property type="entry name" value="HD/PDEase_dom"/>
</dbReference>
<evidence type="ECO:0000313" key="2">
    <source>
        <dbReference type="EMBL" id="EPS32067.1"/>
    </source>
</evidence>
<dbReference type="GO" id="GO:0008832">
    <property type="term" value="F:dGTPase activity"/>
    <property type="evidence" value="ECO:0007669"/>
    <property type="project" value="TreeGrafter"/>
</dbReference>
<dbReference type="InterPro" id="IPR006674">
    <property type="entry name" value="HD_domain"/>
</dbReference>